<dbReference type="SUPFAM" id="SSF55874">
    <property type="entry name" value="ATPase domain of HSP90 chaperone/DNA topoisomerase II/histidine kinase"/>
    <property type="match status" value="1"/>
</dbReference>
<evidence type="ECO:0000256" key="3">
    <source>
        <dbReference type="ARBA" id="ARBA00022679"/>
    </source>
</evidence>
<comment type="catalytic activity">
    <reaction evidence="1">
        <text>ATP + protein L-histidine = ADP + protein N-phospho-L-histidine.</text>
        <dbReference type="EC" id="2.7.13.3"/>
    </reaction>
</comment>
<dbReference type="PROSITE" id="PS50109">
    <property type="entry name" value="HIS_KIN"/>
    <property type="match status" value="1"/>
</dbReference>
<dbReference type="EC" id="2.7.13.3" evidence="2"/>
<dbReference type="CDD" id="cd00075">
    <property type="entry name" value="HATPase"/>
    <property type="match status" value="1"/>
</dbReference>
<gene>
    <name evidence="7" type="ORF">HK414_00690</name>
</gene>
<dbReference type="InterPro" id="IPR050736">
    <property type="entry name" value="Sensor_HK_Regulatory"/>
</dbReference>
<keyword evidence="3" id="KW-0808">Transferase</keyword>
<dbReference type="EMBL" id="CP053418">
    <property type="protein sequence ID" value="QJW83297.1"/>
    <property type="molecule type" value="Genomic_DNA"/>
</dbReference>
<dbReference type="SMART" id="SM00387">
    <property type="entry name" value="HATPase_c"/>
    <property type="match status" value="1"/>
</dbReference>
<name>A0ABX6P141_9BURK</name>
<evidence type="ECO:0000256" key="1">
    <source>
        <dbReference type="ARBA" id="ARBA00000085"/>
    </source>
</evidence>
<dbReference type="PANTHER" id="PTHR43711:SF1">
    <property type="entry name" value="HISTIDINE KINASE 1"/>
    <property type="match status" value="1"/>
</dbReference>
<reference evidence="7 8" key="1">
    <citation type="submission" date="2020-05" db="EMBL/GenBank/DDBJ databases">
        <title>Ramlibacter rhizophilus sp. nov., isolated from rhizosphere soil of national flower Mugunghwa from South Korea.</title>
        <authorList>
            <person name="Zheng-Fei Y."/>
            <person name="Huan T."/>
        </authorList>
    </citation>
    <scope>NUCLEOTIDE SEQUENCE [LARGE SCALE GENOMIC DNA]</scope>
    <source>
        <strain evidence="7 8">H242</strain>
    </source>
</reference>
<dbReference type="PRINTS" id="PR00344">
    <property type="entry name" value="BCTRLSENSOR"/>
</dbReference>
<dbReference type="PANTHER" id="PTHR43711">
    <property type="entry name" value="TWO-COMPONENT HISTIDINE KINASE"/>
    <property type="match status" value="1"/>
</dbReference>
<feature type="domain" description="Histidine kinase" evidence="6">
    <location>
        <begin position="1"/>
        <end position="164"/>
    </location>
</feature>
<dbReference type="InterPro" id="IPR004358">
    <property type="entry name" value="Sig_transdc_His_kin-like_C"/>
</dbReference>
<proteinExistence type="predicted"/>
<evidence type="ECO:0000256" key="2">
    <source>
        <dbReference type="ARBA" id="ARBA00012438"/>
    </source>
</evidence>
<sequence length="172" mass="18235">MTITDNTLQLVRLENAGELHLDWQSVEEIVGAVLARVRARDAAHRIRSHVPPGLPLLRADPVLLAQLLENLLDNALKYTAGAIDLEVGTDGDAMEVRVADRGEGLRADSLAFEPFRRGDLGARRGSGLGLAVCRAIAQAHGGALAVSRRDGGGSVFSVRLPVVESPPVPEPA</sequence>
<dbReference type="Proteomes" id="UP000500826">
    <property type="component" value="Chromosome"/>
</dbReference>
<evidence type="ECO:0000256" key="5">
    <source>
        <dbReference type="ARBA" id="ARBA00023012"/>
    </source>
</evidence>
<evidence type="ECO:0000313" key="7">
    <source>
        <dbReference type="EMBL" id="QJW83297.1"/>
    </source>
</evidence>
<keyword evidence="8" id="KW-1185">Reference proteome</keyword>
<evidence type="ECO:0000256" key="4">
    <source>
        <dbReference type="ARBA" id="ARBA00022777"/>
    </source>
</evidence>
<protein>
    <recommendedName>
        <fullName evidence="2">histidine kinase</fullName>
        <ecNumber evidence="2">2.7.13.3</ecNumber>
    </recommendedName>
</protein>
<dbReference type="Pfam" id="PF02518">
    <property type="entry name" value="HATPase_c"/>
    <property type="match status" value="1"/>
</dbReference>
<accession>A0ABX6P141</accession>
<organism evidence="7 8">
    <name type="scientific">Ramlibacter terrae</name>
    <dbReference type="NCBI Taxonomy" id="2732511"/>
    <lineage>
        <taxon>Bacteria</taxon>
        <taxon>Pseudomonadati</taxon>
        <taxon>Pseudomonadota</taxon>
        <taxon>Betaproteobacteria</taxon>
        <taxon>Burkholderiales</taxon>
        <taxon>Comamonadaceae</taxon>
        <taxon>Ramlibacter</taxon>
    </lineage>
</organism>
<keyword evidence="5" id="KW-0902">Two-component regulatory system</keyword>
<evidence type="ECO:0000313" key="8">
    <source>
        <dbReference type="Proteomes" id="UP000500826"/>
    </source>
</evidence>
<keyword evidence="4" id="KW-0418">Kinase</keyword>
<dbReference type="InterPro" id="IPR036890">
    <property type="entry name" value="HATPase_C_sf"/>
</dbReference>
<evidence type="ECO:0000259" key="6">
    <source>
        <dbReference type="PROSITE" id="PS50109"/>
    </source>
</evidence>
<dbReference type="InterPro" id="IPR003594">
    <property type="entry name" value="HATPase_dom"/>
</dbReference>
<dbReference type="InterPro" id="IPR005467">
    <property type="entry name" value="His_kinase_dom"/>
</dbReference>
<dbReference type="Gene3D" id="3.30.565.10">
    <property type="entry name" value="Histidine kinase-like ATPase, C-terminal domain"/>
    <property type="match status" value="1"/>
</dbReference>